<accession>A0A1D2A579</accession>
<proteinExistence type="predicted"/>
<dbReference type="Pfam" id="PF08790">
    <property type="entry name" value="zf-LYAR"/>
    <property type="match status" value="1"/>
</dbReference>
<dbReference type="PROSITE" id="PS51804">
    <property type="entry name" value="ZF_C2HC_LYAR"/>
    <property type="match status" value="1"/>
</dbReference>
<name>A0A1D2A579_AUXPR</name>
<dbReference type="PROSITE" id="PS00028">
    <property type="entry name" value="ZINC_FINGER_C2H2_1"/>
    <property type="match status" value="1"/>
</dbReference>
<dbReference type="EMBL" id="GDKF01001736">
    <property type="protein sequence ID" value="JAT76886.1"/>
    <property type="molecule type" value="Transcribed_RNA"/>
</dbReference>
<protein>
    <recommendedName>
        <fullName evidence="9">C2H2-type domain-containing protein</fullName>
    </recommendedName>
</protein>
<dbReference type="SUPFAM" id="SSF57667">
    <property type="entry name" value="beta-beta-alpha zinc fingers"/>
    <property type="match status" value="3"/>
</dbReference>
<keyword evidence="4 7" id="KW-0863">Zinc-finger</keyword>
<dbReference type="GO" id="GO:0006364">
    <property type="term" value="P:rRNA processing"/>
    <property type="evidence" value="ECO:0007669"/>
    <property type="project" value="TreeGrafter"/>
</dbReference>
<comment type="subcellular location">
    <subcellularLocation>
        <location evidence="1">Nucleus</location>
    </subcellularLocation>
</comment>
<dbReference type="InterPro" id="IPR036236">
    <property type="entry name" value="Znf_C2H2_sf"/>
</dbReference>
<dbReference type="InterPro" id="IPR003604">
    <property type="entry name" value="Matrin/U1-like-C_Znf_C2H2"/>
</dbReference>
<dbReference type="InterPro" id="IPR058719">
    <property type="entry name" value="WHD_LYAR"/>
</dbReference>
<sequence length="255" mass="26391">MPWFICDNCGESLKKAKVATHAGQCGSNGFTCLDCSRAFDRWTVAGHTSCVTEHEKYAQGATKPGGYASKGCFASQAAPQAAAEPSAEGLVGPQFLSERAPWRCSVCSVTCTSRESLEGHASGAKHQRRARAAMAAAAGPLPEGGKPGSGHDGAAPVSETAAAAVSGNPSLETSGKRPRDGEDLAPTGPPKKIKWKKLAAAELNRKGGSMKLKKLTAAVLAAAGRGEDSAAELLQKLESSGRFSLRENRVALVDE</sequence>
<keyword evidence="6" id="KW-0539">Nucleus</keyword>
<evidence type="ECO:0000256" key="3">
    <source>
        <dbReference type="ARBA" id="ARBA00022737"/>
    </source>
</evidence>
<dbReference type="GO" id="GO:0005730">
    <property type="term" value="C:nucleolus"/>
    <property type="evidence" value="ECO:0007669"/>
    <property type="project" value="TreeGrafter"/>
</dbReference>
<evidence type="ECO:0000256" key="6">
    <source>
        <dbReference type="ARBA" id="ARBA00023242"/>
    </source>
</evidence>
<evidence type="ECO:0000256" key="1">
    <source>
        <dbReference type="ARBA" id="ARBA00004123"/>
    </source>
</evidence>
<gene>
    <name evidence="10" type="ORF">g.57579</name>
    <name evidence="11" type="ORF">g.57609</name>
</gene>
<dbReference type="FunFam" id="3.30.1490.490:FF:000001">
    <property type="entry name" value="cell growth-regulating nucleolar protein-like"/>
    <property type="match status" value="1"/>
</dbReference>
<keyword evidence="2" id="KW-0479">Metal-binding</keyword>
<feature type="region of interest" description="Disordered" evidence="8">
    <location>
        <begin position="118"/>
        <end position="192"/>
    </location>
</feature>
<feature type="compositionally biased region" description="Low complexity" evidence="8">
    <location>
        <begin position="154"/>
        <end position="166"/>
    </location>
</feature>
<dbReference type="Pfam" id="PF12874">
    <property type="entry name" value="zf-met"/>
    <property type="match status" value="1"/>
</dbReference>
<dbReference type="EMBL" id="GDKF01004263">
    <property type="protein sequence ID" value="JAT74359.1"/>
    <property type="molecule type" value="Transcribed_RNA"/>
</dbReference>
<dbReference type="GO" id="GO:0008270">
    <property type="term" value="F:zinc ion binding"/>
    <property type="evidence" value="ECO:0007669"/>
    <property type="project" value="UniProtKB-KW"/>
</dbReference>
<dbReference type="GO" id="GO:0000122">
    <property type="term" value="P:negative regulation of transcription by RNA polymerase II"/>
    <property type="evidence" value="ECO:0007669"/>
    <property type="project" value="TreeGrafter"/>
</dbReference>
<dbReference type="Pfam" id="PF25879">
    <property type="entry name" value="WHD_LYAR"/>
    <property type="match status" value="1"/>
</dbReference>
<evidence type="ECO:0000256" key="4">
    <source>
        <dbReference type="ARBA" id="ARBA00022771"/>
    </source>
</evidence>
<evidence type="ECO:0000313" key="11">
    <source>
        <dbReference type="EMBL" id="JAT76886.1"/>
    </source>
</evidence>
<evidence type="ECO:0000313" key="10">
    <source>
        <dbReference type="EMBL" id="JAT74359.1"/>
    </source>
</evidence>
<dbReference type="InterPro" id="IPR013087">
    <property type="entry name" value="Znf_C2H2_type"/>
</dbReference>
<evidence type="ECO:0000256" key="5">
    <source>
        <dbReference type="ARBA" id="ARBA00022833"/>
    </source>
</evidence>
<evidence type="ECO:0000256" key="7">
    <source>
        <dbReference type="PROSITE-ProRule" id="PRU01145"/>
    </source>
</evidence>
<dbReference type="Gene3D" id="3.30.1490.490">
    <property type="match status" value="1"/>
</dbReference>
<evidence type="ECO:0000256" key="2">
    <source>
        <dbReference type="ARBA" id="ARBA00022723"/>
    </source>
</evidence>
<evidence type="ECO:0000256" key="8">
    <source>
        <dbReference type="SAM" id="MobiDB-lite"/>
    </source>
</evidence>
<dbReference type="PANTHER" id="PTHR13100">
    <property type="entry name" value="CELL GROWTH-REGULATING NUCLEOLAR PROTEIN LYAR"/>
    <property type="match status" value="1"/>
</dbReference>
<dbReference type="InterPro" id="IPR014898">
    <property type="entry name" value="Znf_C2H2_LYAR"/>
</dbReference>
<dbReference type="Gene3D" id="3.30.160.60">
    <property type="entry name" value="Classic Zinc Finger"/>
    <property type="match status" value="1"/>
</dbReference>
<keyword evidence="3" id="KW-0677">Repeat</keyword>
<dbReference type="PANTHER" id="PTHR13100:SF10">
    <property type="entry name" value="CELL GROWTH-REGULATING NUCLEOLAR PROTEIN"/>
    <property type="match status" value="1"/>
</dbReference>
<organism evidence="10">
    <name type="scientific">Auxenochlorella protothecoides</name>
    <name type="common">Green microalga</name>
    <name type="synonym">Chlorella protothecoides</name>
    <dbReference type="NCBI Taxonomy" id="3075"/>
    <lineage>
        <taxon>Eukaryota</taxon>
        <taxon>Viridiplantae</taxon>
        <taxon>Chlorophyta</taxon>
        <taxon>core chlorophytes</taxon>
        <taxon>Trebouxiophyceae</taxon>
        <taxon>Chlorellales</taxon>
        <taxon>Chlorellaceae</taxon>
        <taxon>Auxenochlorella</taxon>
    </lineage>
</organism>
<dbReference type="InterPro" id="IPR039999">
    <property type="entry name" value="LYAR"/>
</dbReference>
<dbReference type="GO" id="GO:0003677">
    <property type="term" value="F:DNA binding"/>
    <property type="evidence" value="ECO:0007669"/>
    <property type="project" value="InterPro"/>
</dbReference>
<dbReference type="SMART" id="SM00451">
    <property type="entry name" value="ZnF_U1"/>
    <property type="match status" value="1"/>
</dbReference>
<feature type="domain" description="C2H2-type" evidence="9">
    <location>
        <begin position="104"/>
        <end position="126"/>
    </location>
</feature>
<keyword evidence="5" id="KW-0862">Zinc</keyword>
<evidence type="ECO:0000259" key="9">
    <source>
        <dbReference type="PROSITE" id="PS00028"/>
    </source>
</evidence>
<dbReference type="AlphaFoldDB" id="A0A1D2A579"/>
<reference evidence="10" key="1">
    <citation type="submission" date="2015-08" db="EMBL/GenBank/DDBJ databases">
        <authorList>
            <person name="Babu N.S."/>
            <person name="Beckwith C.J."/>
            <person name="Beseler K.G."/>
            <person name="Brison A."/>
            <person name="Carone J.V."/>
            <person name="Caskin T.P."/>
            <person name="Diamond M."/>
            <person name="Durham M.E."/>
            <person name="Foxe J.M."/>
            <person name="Go M."/>
            <person name="Henderson B.A."/>
            <person name="Jones I.B."/>
            <person name="McGettigan J.A."/>
            <person name="Micheletti S.J."/>
            <person name="Nasrallah M.E."/>
            <person name="Ortiz D."/>
            <person name="Piller C.R."/>
            <person name="Privatt S.R."/>
            <person name="Schneider S.L."/>
            <person name="Sharp S."/>
            <person name="Smith T.C."/>
            <person name="Stanton J.D."/>
            <person name="Ullery H.E."/>
            <person name="Wilson R.J."/>
            <person name="Serrano M.G."/>
            <person name="Buck G."/>
            <person name="Lee V."/>
            <person name="Wang Y."/>
            <person name="Carvalho R."/>
            <person name="Voegtly L."/>
            <person name="Shi R."/>
            <person name="Duckworth R."/>
            <person name="Johnson A."/>
            <person name="Loviza R."/>
            <person name="Walstead R."/>
            <person name="Shah Z."/>
            <person name="Kiflezghi M."/>
            <person name="Wade K."/>
            <person name="Ball S.L."/>
            <person name="Bradley K.W."/>
            <person name="Asai D.J."/>
            <person name="Bowman C.A."/>
            <person name="Russell D.A."/>
            <person name="Pope W.H."/>
            <person name="Jacobs-Sera D."/>
            <person name="Hendrix R.W."/>
            <person name="Hatfull G.F."/>
        </authorList>
    </citation>
    <scope>NUCLEOTIDE SEQUENCE</scope>
</reference>